<evidence type="ECO:0000313" key="4">
    <source>
        <dbReference type="EMBL" id="RZF63488.1"/>
    </source>
</evidence>
<keyword evidence="5" id="KW-1185">Reference proteome</keyword>
<reference evidence="4 5" key="1">
    <citation type="submission" date="2019-02" db="EMBL/GenBank/DDBJ databases">
        <authorList>
            <person name="Li Y."/>
        </authorList>
    </citation>
    <scope>NUCLEOTIDE SEQUENCE [LARGE SCALE GENOMIC DNA]</scope>
    <source>
        <strain evidence="4 5">3-7</strain>
    </source>
</reference>
<comment type="function">
    <text evidence="2">Antitoxin component of a type II toxin-antitoxin (TA) system.</text>
</comment>
<dbReference type="Gene3D" id="3.40.1620.10">
    <property type="entry name" value="YefM-like domain"/>
    <property type="match status" value="1"/>
</dbReference>
<dbReference type="EMBL" id="SGIS01000025">
    <property type="protein sequence ID" value="RZF63488.1"/>
    <property type="molecule type" value="Genomic_DNA"/>
</dbReference>
<accession>A0A4V2DD23</accession>
<comment type="caution">
    <text evidence="4">The sequence shown here is derived from an EMBL/GenBank/DDBJ whole genome shotgun (WGS) entry which is preliminary data.</text>
</comment>
<organism evidence="4 5">
    <name type="scientific">Sphingomonas populi</name>
    <dbReference type="NCBI Taxonomy" id="2484750"/>
    <lineage>
        <taxon>Bacteria</taxon>
        <taxon>Pseudomonadati</taxon>
        <taxon>Pseudomonadota</taxon>
        <taxon>Alphaproteobacteria</taxon>
        <taxon>Sphingomonadales</taxon>
        <taxon>Sphingomonadaceae</taxon>
        <taxon>Sphingomonas</taxon>
    </lineage>
</organism>
<sequence length="87" mass="9637">MPQSISSVEASKSFGRISRQALESPLTITHHGHDSLVLMPHAEYQRLKSRDREVLTTSDFTDEDRAAVAASRAPAEAAEFDHETRTS</sequence>
<dbReference type="RefSeq" id="WP_130159058.1">
    <property type="nucleotide sequence ID" value="NZ_SGIS01000025.1"/>
</dbReference>
<dbReference type="Proteomes" id="UP000292085">
    <property type="component" value="Unassembled WGS sequence"/>
</dbReference>
<dbReference type="InterPro" id="IPR036165">
    <property type="entry name" value="YefM-like_sf"/>
</dbReference>
<evidence type="ECO:0000256" key="2">
    <source>
        <dbReference type="RuleBase" id="RU362080"/>
    </source>
</evidence>
<evidence type="ECO:0000313" key="5">
    <source>
        <dbReference type="Proteomes" id="UP000292085"/>
    </source>
</evidence>
<dbReference type="OrthoDB" id="165038at2"/>
<evidence type="ECO:0000256" key="3">
    <source>
        <dbReference type="SAM" id="MobiDB-lite"/>
    </source>
</evidence>
<comment type="similarity">
    <text evidence="1 2">Belongs to the phD/YefM antitoxin family.</text>
</comment>
<protein>
    <recommendedName>
        <fullName evidence="2">Antitoxin</fullName>
    </recommendedName>
</protein>
<name>A0A4V2DD23_9SPHN</name>
<dbReference type="InterPro" id="IPR006442">
    <property type="entry name" value="Antitoxin_Phd/YefM"/>
</dbReference>
<feature type="compositionally biased region" description="Low complexity" evidence="3">
    <location>
        <begin position="67"/>
        <end position="77"/>
    </location>
</feature>
<proteinExistence type="inferred from homology"/>
<dbReference type="AlphaFoldDB" id="A0A4V2DD23"/>
<dbReference type="SUPFAM" id="SSF143120">
    <property type="entry name" value="YefM-like"/>
    <property type="match status" value="1"/>
</dbReference>
<evidence type="ECO:0000256" key="1">
    <source>
        <dbReference type="ARBA" id="ARBA00009981"/>
    </source>
</evidence>
<dbReference type="Pfam" id="PF02604">
    <property type="entry name" value="PhdYeFM_antitox"/>
    <property type="match status" value="1"/>
</dbReference>
<gene>
    <name evidence="4" type="ORF">EWE75_15710</name>
</gene>
<feature type="region of interest" description="Disordered" evidence="3">
    <location>
        <begin position="64"/>
        <end position="87"/>
    </location>
</feature>